<gene>
    <name evidence="1" type="ORF">L1987_55999</name>
</gene>
<accession>A0ACB9EC57</accession>
<organism evidence="1 2">
    <name type="scientific">Smallanthus sonchifolius</name>
    <dbReference type="NCBI Taxonomy" id="185202"/>
    <lineage>
        <taxon>Eukaryota</taxon>
        <taxon>Viridiplantae</taxon>
        <taxon>Streptophyta</taxon>
        <taxon>Embryophyta</taxon>
        <taxon>Tracheophyta</taxon>
        <taxon>Spermatophyta</taxon>
        <taxon>Magnoliopsida</taxon>
        <taxon>eudicotyledons</taxon>
        <taxon>Gunneridae</taxon>
        <taxon>Pentapetalae</taxon>
        <taxon>asterids</taxon>
        <taxon>campanulids</taxon>
        <taxon>Asterales</taxon>
        <taxon>Asteraceae</taxon>
        <taxon>Asteroideae</taxon>
        <taxon>Heliantheae alliance</taxon>
        <taxon>Millerieae</taxon>
        <taxon>Smallanthus</taxon>
    </lineage>
</organism>
<reference evidence="2" key="1">
    <citation type="journal article" date="2022" name="Mol. Ecol. Resour.">
        <title>The genomes of chicory, endive, great burdock and yacon provide insights into Asteraceae palaeo-polyploidization history and plant inulin production.</title>
        <authorList>
            <person name="Fan W."/>
            <person name="Wang S."/>
            <person name="Wang H."/>
            <person name="Wang A."/>
            <person name="Jiang F."/>
            <person name="Liu H."/>
            <person name="Zhao H."/>
            <person name="Xu D."/>
            <person name="Zhang Y."/>
        </authorList>
    </citation>
    <scope>NUCLEOTIDE SEQUENCE [LARGE SCALE GENOMIC DNA]</scope>
    <source>
        <strain evidence="2">cv. Yunnan</strain>
    </source>
</reference>
<sequence>MDGSTKLVDAYEPEKIDGVDSPECDSEGLEKNIDGIGSPECENQSGDDFAHEDVDTLVSVEVNDSDHKNLTTVCMIVVPCLSSDYCSLLQIHEDHIFDYS</sequence>
<evidence type="ECO:0000313" key="2">
    <source>
        <dbReference type="Proteomes" id="UP001056120"/>
    </source>
</evidence>
<dbReference type="Proteomes" id="UP001056120">
    <property type="component" value="Linkage Group LG18"/>
</dbReference>
<reference evidence="1 2" key="2">
    <citation type="journal article" date="2022" name="Mol. Ecol. Resour.">
        <title>The genomes of chicory, endive, great burdock and yacon provide insights into Asteraceae paleo-polyploidization history and plant inulin production.</title>
        <authorList>
            <person name="Fan W."/>
            <person name="Wang S."/>
            <person name="Wang H."/>
            <person name="Wang A."/>
            <person name="Jiang F."/>
            <person name="Liu H."/>
            <person name="Zhao H."/>
            <person name="Xu D."/>
            <person name="Zhang Y."/>
        </authorList>
    </citation>
    <scope>NUCLEOTIDE SEQUENCE [LARGE SCALE GENOMIC DNA]</scope>
    <source>
        <strain evidence="2">cv. Yunnan</strain>
        <tissue evidence="1">Leaves</tissue>
    </source>
</reference>
<comment type="caution">
    <text evidence="1">The sequence shown here is derived from an EMBL/GenBank/DDBJ whole genome shotgun (WGS) entry which is preliminary data.</text>
</comment>
<proteinExistence type="predicted"/>
<name>A0ACB9EC57_9ASTR</name>
<keyword evidence="2" id="KW-1185">Reference proteome</keyword>
<dbReference type="EMBL" id="CM042035">
    <property type="protein sequence ID" value="KAI3756183.1"/>
    <property type="molecule type" value="Genomic_DNA"/>
</dbReference>
<protein>
    <submittedName>
        <fullName evidence="1">Uncharacterized protein</fullName>
    </submittedName>
</protein>
<evidence type="ECO:0000313" key="1">
    <source>
        <dbReference type="EMBL" id="KAI3756183.1"/>
    </source>
</evidence>